<gene>
    <name evidence="2" type="ORF">NDU88_003237</name>
</gene>
<protein>
    <submittedName>
        <fullName evidence="2">Uncharacterized protein</fullName>
    </submittedName>
</protein>
<comment type="caution">
    <text evidence="2">The sequence shown here is derived from an EMBL/GenBank/DDBJ whole genome shotgun (WGS) entry which is preliminary data.</text>
</comment>
<sequence length="105" mass="10940">MKISSAPLSSNLSETGGRGAGDPRQLWPFVPEAGRIAAPLQQLRPPPVSPGPMATGRSLHFARSPPAQCGSPLSGHAMLQALSSAFPGLSAIARDLCYFAMRMPS</sequence>
<dbReference type="EMBL" id="JANPWB010000001">
    <property type="protein sequence ID" value="KAJ1215629.1"/>
    <property type="molecule type" value="Genomic_DNA"/>
</dbReference>
<evidence type="ECO:0000256" key="1">
    <source>
        <dbReference type="SAM" id="MobiDB-lite"/>
    </source>
</evidence>
<organism evidence="2 3">
    <name type="scientific">Pleurodeles waltl</name>
    <name type="common">Iberian ribbed newt</name>
    <dbReference type="NCBI Taxonomy" id="8319"/>
    <lineage>
        <taxon>Eukaryota</taxon>
        <taxon>Metazoa</taxon>
        <taxon>Chordata</taxon>
        <taxon>Craniata</taxon>
        <taxon>Vertebrata</taxon>
        <taxon>Euteleostomi</taxon>
        <taxon>Amphibia</taxon>
        <taxon>Batrachia</taxon>
        <taxon>Caudata</taxon>
        <taxon>Salamandroidea</taxon>
        <taxon>Salamandridae</taxon>
        <taxon>Pleurodelinae</taxon>
        <taxon>Pleurodeles</taxon>
    </lineage>
</organism>
<feature type="region of interest" description="Disordered" evidence="1">
    <location>
        <begin position="40"/>
        <end position="67"/>
    </location>
</feature>
<feature type="compositionally biased region" description="Polar residues" evidence="1">
    <location>
        <begin position="1"/>
        <end position="14"/>
    </location>
</feature>
<keyword evidence="3" id="KW-1185">Reference proteome</keyword>
<accession>A0AAV7WNJ7</accession>
<evidence type="ECO:0000313" key="2">
    <source>
        <dbReference type="EMBL" id="KAJ1215629.1"/>
    </source>
</evidence>
<name>A0AAV7WNJ7_PLEWA</name>
<feature type="region of interest" description="Disordered" evidence="1">
    <location>
        <begin position="1"/>
        <end position="26"/>
    </location>
</feature>
<dbReference type="AlphaFoldDB" id="A0AAV7WNJ7"/>
<proteinExistence type="predicted"/>
<evidence type="ECO:0000313" key="3">
    <source>
        <dbReference type="Proteomes" id="UP001066276"/>
    </source>
</evidence>
<dbReference type="Proteomes" id="UP001066276">
    <property type="component" value="Chromosome 1_1"/>
</dbReference>
<reference evidence="2" key="1">
    <citation type="journal article" date="2022" name="bioRxiv">
        <title>Sequencing and chromosome-scale assembly of the giantPleurodeles waltlgenome.</title>
        <authorList>
            <person name="Brown T."/>
            <person name="Elewa A."/>
            <person name="Iarovenko S."/>
            <person name="Subramanian E."/>
            <person name="Araus A.J."/>
            <person name="Petzold A."/>
            <person name="Susuki M."/>
            <person name="Suzuki K.-i.T."/>
            <person name="Hayashi T."/>
            <person name="Toyoda A."/>
            <person name="Oliveira C."/>
            <person name="Osipova E."/>
            <person name="Leigh N.D."/>
            <person name="Simon A."/>
            <person name="Yun M.H."/>
        </authorList>
    </citation>
    <scope>NUCLEOTIDE SEQUENCE</scope>
    <source>
        <strain evidence="2">20211129_DDA</strain>
        <tissue evidence="2">Liver</tissue>
    </source>
</reference>